<feature type="signal peptide" evidence="1">
    <location>
        <begin position="1"/>
        <end position="19"/>
    </location>
</feature>
<dbReference type="EMBL" id="KK207866">
    <property type="protein sequence ID" value="EZF51453.1"/>
    <property type="molecule type" value="Genomic_DNA"/>
</dbReference>
<feature type="chain" id="PRO_5001508084" evidence="1">
    <location>
        <begin position="20"/>
        <end position="67"/>
    </location>
</feature>
<keyword evidence="1" id="KW-0732">Signal</keyword>
<evidence type="ECO:0000256" key="1">
    <source>
        <dbReference type="SAM" id="SignalP"/>
    </source>
</evidence>
<name>A0A022W084_TRIRU</name>
<dbReference type="AlphaFoldDB" id="A0A022W084"/>
<evidence type="ECO:0000313" key="2">
    <source>
        <dbReference type="EMBL" id="EZF51453.1"/>
    </source>
</evidence>
<gene>
    <name evidence="2" type="ORF">H103_05313</name>
</gene>
<dbReference type="HOGENOM" id="CLU_2814262_0_0_1"/>
<accession>A0A022W084</accession>
<sequence>MHISTFLIAGLAFLNATSAYPKRSSASHPNECKYPVGNCWDSNCNGDEKSLICHSIAEIEYANTFML</sequence>
<proteinExistence type="predicted"/>
<organism evidence="2">
    <name type="scientific">Trichophyton rubrum CBS 288.86</name>
    <dbReference type="NCBI Taxonomy" id="1215330"/>
    <lineage>
        <taxon>Eukaryota</taxon>
        <taxon>Fungi</taxon>
        <taxon>Dikarya</taxon>
        <taxon>Ascomycota</taxon>
        <taxon>Pezizomycotina</taxon>
        <taxon>Eurotiomycetes</taxon>
        <taxon>Eurotiomycetidae</taxon>
        <taxon>Onygenales</taxon>
        <taxon>Arthrodermataceae</taxon>
        <taxon>Trichophyton</taxon>
    </lineage>
</organism>
<dbReference type="Proteomes" id="UP000023758">
    <property type="component" value="Unassembled WGS sequence"/>
</dbReference>
<reference evidence="2" key="1">
    <citation type="submission" date="2014-02" db="EMBL/GenBank/DDBJ databases">
        <title>The Genome Sequence of Trichophyton rubrum (morphotype fischeri) CBS 288.86.</title>
        <authorList>
            <consortium name="The Broad Institute Genomics Platform"/>
            <person name="Cuomo C.A."/>
            <person name="White T.C."/>
            <person name="Graser Y."/>
            <person name="Martinez-Rossi N."/>
            <person name="Heitman J."/>
            <person name="Young S.K."/>
            <person name="Zeng Q."/>
            <person name="Gargeya S."/>
            <person name="Abouelleil A."/>
            <person name="Alvarado L."/>
            <person name="Chapman S.B."/>
            <person name="Gainer-Dewar J."/>
            <person name="Goldberg J."/>
            <person name="Griggs A."/>
            <person name="Gujja S."/>
            <person name="Hansen M."/>
            <person name="Howarth C."/>
            <person name="Imamovic A."/>
            <person name="Larimer J."/>
            <person name="Martinez D."/>
            <person name="Murphy C."/>
            <person name="Pearson M.D."/>
            <person name="Persinoti G."/>
            <person name="Poon T."/>
            <person name="Priest M."/>
            <person name="Roberts A.D."/>
            <person name="Saif S."/>
            <person name="Shea T.D."/>
            <person name="Sykes S.N."/>
            <person name="Wortman J."/>
            <person name="Nusbaum C."/>
            <person name="Birren B."/>
        </authorList>
    </citation>
    <scope>NUCLEOTIDE SEQUENCE [LARGE SCALE GENOMIC DNA]</scope>
    <source>
        <strain evidence="2">CBS 288.86</strain>
    </source>
</reference>
<protein>
    <submittedName>
        <fullName evidence="2">Uncharacterized protein</fullName>
    </submittedName>
</protein>